<protein>
    <recommendedName>
        <fullName evidence="3">histidine kinase</fullName>
        <ecNumber evidence="3">2.7.13.3</ecNumber>
    </recommendedName>
    <alternativeName>
        <fullName evidence="13">Glycopeptide resistance-associated protein S</fullName>
    </alternativeName>
</protein>
<evidence type="ECO:0000256" key="2">
    <source>
        <dbReference type="ARBA" id="ARBA00004651"/>
    </source>
</evidence>
<dbReference type="EMBL" id="CP000029">
    <property type="protein sequence ID" value="AAW53030.1"/>
    <property type="molecule type" value="Genomic_DNA"/>
</dbReference>
<dbReference type="SMART" id="SM00387">
    <property type="entry name" value="HATPase_c"/>
    <property type="match status" value="1"/>
</dbReference>
<dbReference type="GO" id="GO:0016036">
    <property type="term" value="P:cellular response to phosphate starvation"/>
    <property type="evidence" value="ECO:0007669"/>
    <property type="project" value="TreeGrafter"/>
</dbReference>
<evidence type="ECO:0000256" key="8">
    <source>
        <dbReference type="ARBA" id="ARBA00022777"/>
    </source>
</evidence>
<comment type="subcellular location">
    <subcellularLocation>
        <location evidence="2">Cell membrane</location>
        <topology evidence="2">Multi-pass membrane protein</topology>
    </subcellularLocation>
</comment>
<keyword evidence="6 14" id="KW-0812">Transmembrane</keyword>
<keyword evidence="11" id="KW-0902">Two-component regulatory system</keyword>
<dbReference type="GO" id="GO:0005886">
    <property type="term" value="C:plasma membrane"/>
    <property type="evidence" value="ECO:0007669"/>
    <property type="project" value="UniProtKB-SubCell"/>
</dbReference>
<keyword evidence="4" id="KW-1003">Cell membrane</keyword>
<dbReference type="eggNOG" id="COG2205">
    <property type="taxonomic scope" value="Bacteria"/>
</dbReference>
<evidence type="ECO:0000256" key="10">
    <source>
        <dbReference type="ARBA" id="ARBA00022989"/>
    </source>
</evidence>
<dbReference type="InterPro" id="IPR003594">
    <property type="entry name" value="HATPase_dom"/>
</dbReference>
<dbReference type="Proteomes" id="UP000000531">
    <property type="component" value="Chromosome"/>
</dbReference>
<reference evidence="16 17" key="1">
    <citation type="journal article" date="2005" name="J. Bacteriol.">
        <title>Insights on evolution of virulence and resistance from the complete genome analysis of an early methicillin-resistant Staphylococcus aureus strain and a biofilm-producing methicillin-resistant Staphylococcus epidermidis strain.</title>
        <authorList>
            <person name="Gill S.R."/>
            <person name="Fouts D.E."/>
            <person name="Archer G.L."/>
            <person name="Mongodin E.F."/>
            <person name="Deboy R.T."/>
            <person name="Ravel J."/>
            <person name="Paulsen I.T."/>
            <person name="Kolonay J.F."/>
            <person name="Brinkac L."/>
            <person name="Beanan M."/>
            <person name="Dodson R.J."/>
            <person name="Daugherty S.C."/>
            <person name="Madupu R."/>
            <person name="Angiuoli S.V."/>
            <person name="Durkin A.S."/>
            <person name="Haft D.H."/>
            <person name="Vamathevan J."/>
            <person name="Khouri H."/>
            <person name="Utterback T."/>
            <person name="Lee C."/>
            <person name="Dimitrov G."/>
            <person name="Jiang L."/>
            <person name="Qin H."/>
            <person name="Weidman J."/>
            <person name="Tran K."/>
            <person name="Kang K."/>
            <person name="Hance I.R."/>
            <person name="Nelson K.E."/>
            <person name="Fraser C.M."/>
        </authorList>
    </citation>
    <scope>NUCLEOTIDE SEQUENCE [LARGE SCALE GENOMIC DNA]</scope>
    <source>
        <strain evidence="17">ATCC 35984 / RP62A</strain>
    </source>
</reference>
<sequence length="301" mass="35307">MRHMKFAYIQSIRNEISIILIILLFFALIFYVFSLPFDAYVLAISIILLLMCVRWWIKYLSFKKNEHLKDKVAYLEHELAHVKNQQIEYRNDVESYFLTWVHQIKTPITASQLLLERNEENVVNRVRQEIVHIDNYTSLALSYLKLLNEESDMTITKVTVDDLIRPLLLKYRIQFIEQKTQIHYKKSEDIILTDAQWASIMIEQLLNNALKYAKGKDIWIDFDVANQTLQIKDNGIGISKADIPKIFDKGYSGFNGRLNEQSTGIGLFIVQHIANHLNIQVTVQSELNHGTVFFIHFTKEK</sequence>
<dbReference type="KEGG" id="ser:SERP2205"/>
<proteinExistence type="predicted"/>
<keyword evidence="12 14" id="KW-0472">Membrane</keyword>
<evidence type="ECO:0000256" key="13">
    <source>
        <dbReference type="ARBA" id="ARBA00042987"/>
    </source>
</evidence>
<evidence type="ECO:0000256" key="12">
    <source>
        <dbReference type="ARBA" id="ARBA00023136"/>
    </source>
</evidence>
<dbReference type="InterPro" id="IPR005467">
    <property type="entry name" value="His_kinase_dom"/>
</dbReference>
<dbReference type="GO" id="GO:0005524">
    <property type="term" value="F:ATP binding"/>
    <property type="evidence" value="ECO:0007669"/>
    <property type="project" value="UniProtKB-KW"/>
</dbReference>
<dbReference type="GO" id="GO:0000155">
    <property type="term" value="F:phosphorelay sensor kinase activity"/>
    <property type="evidence" value="ECO:0007669"/>
    <property type="project" value="TreeGrafter"/>
</dbReference>
<evidence type="ECO:0000256" key="5">
    <source>
        <dbReference type="ARBA" id="ARBA00022679"/>
    </source>
</evidence>
<dbReference type="SUPFAM" id="SSF55874">
    <property type="entry name" value="ATPase domain of HSP90 chaperone/DNA topoisomerase II/histidine kinase"/>
    <property type="match status" value="1"/>
</dbReference>
<dbReference type="AlphaFoldDB" id="Q5HKY2"/>
<dbReference type="HOGENOM" id="CLU_000445_13_0_9"/>
<comment type="catalytic activity">
    <reaction evidence="1">
        <text>ATP + protein L-histidine = ADP + protein N-phospho-L-histidine.</text>
        <dbReference type="EC" id="2.7.13.3"/>
    </reaction>
</comment>
<dbReference type="InterPro" id="IPR036890">
    <property type="entry name" value="HATPase_C_sf"/>
</dbReference>
<feature type="transmembrane region" description="Helical" evidence="14">
    <location>
        <begin position="12"/>
        <end position="33"/>
    </location>
</feature>
<keyword evidence="17" id="KW-1185">Reference proteome</keyword>
<name>Q5HKY2_STAEQ</name>
<evidence type="ECO:0000313" key="17">
    <source>
        <dbReference type="Proteomes" id="UP000000531"/>
    </source>
</evidence>
<keyword evidence="10 14" id="KW-1133">Transmembrane helix</keyword>
<evidence type="ECO:0000256" key="3">
    <source>
        <dbReference type="ARBA" id="ARBA00012438"/>
    </source>
</evidence>
<evidence type="ECO:0000256" key="11">
    <source>
        <dbReference type="ARBA" id="ARBA00023012"/>
    </source>
</evidence>
<dbReference type="InterPro" id="IPR050351">
    <property type="entry name" value="BphY/WalK/GraS-like"/>
</dbReference>
<feature type="domain" description="Histidine kinase" evidence="15">
    <location>
        <begin position="99"/>
        <end position="301"/>
    </location>
</feature>
<gene>
    <name evidence="16" type="ordered locus">SERP2205</name>
</gene>
<evidence type="ECO:0000256" key="9">
    <source>
        <dbReference type="ARBA" id="ARBA00022840"/>
    </source>
</evidence>
<evidence type="ECO:0000259" key="15">
    <source>
        <dbReference type="PROSITE" id="PS50109"/>
    </source>
</evidence>
<evidence type="ECO:0000256" key="7">
    <source>
        <dbReference type="ARBA" id="ARBA00022741"/>
    </source>
</evidence>
<keyword evidence="5" id="KW-0808">Transferase</keyword>
<dbReference type="EC" id="2.7.13.3" evidence="3"/>
<feature type="transmembrane region" description="Helical" evidence="14">
    <location>
        <begin position="39"/>
        <end position="57"/>
    </location>
</feature>
<dbReference type="Pfam" id="PF02518">
    <property type="entry name" value="HATPase_c"/>
    <property type="match status" value="1"/>
</dbReference>
<evidence type="ECO:0000256" key="4">
    <source>
        <dbReference type="ARBA" id="ARBA00022475"/>
    </source>
</evidence>
<accession>Q5HKY2</accession>
<dbReference type="GO" id="GO:0004721">
    <property type="term" value="F:phosphoprotein phosphatase activity"/>
    <property type="evidence" value="ECO:0007669"/>
    <property type="project" value="TreeGrafter"/>
</dbReference>
<dbReference type="PROSITE" id="PS50109">
    <property type="entry name" value="HIS_KIN"/>
    <property type="match status" value="1"/>
</dbReference>
<evidence type="ECO:0000256" key="1">
    <source>
        <dbReference type="ARBA" id="ARBA00000085"/>
    </source>
</evidence>
<dbReference type="PANTHER" id="PTHR45453:SF2">
    <property type="entry name" value="HISTIDINE KINASE"/>
    <property type="match status" value="1"/>
</dbReference>
<evidence type="ECO:0000256" key="6">
    <source>
        <dbReference type="ARBA" id="ARBA00022692"/>
    </source>
</evidence>
<keyword evidence="8 16" id="KW-0418">Kinase</keyword>
<organism evidence="16 17">
    <name type="scientific">Staphylococcus epidermidis (strain ATCC 35984 / DSM 28319 / BCRC 17069 / CCUG 31568 / BM 3577 / RP62A)</name>
    <dbReference type="NCBI Taxonomy" id="176279"/>
    <lineage>
        <taxon>Bacteria</taxon>
        <taxon>Bacillati</taxon>
        <taxon>Bacillota</taxon>
        <taxon>Bacilli</taxon>
        <taxon>Bacillales</taxon>
        <taxon>Staphylococcaceae</taxon>
        <taxon>Staphylococcus</taxon>
    </lineage>
</organism>
<dbReference type="PANTHER" id="PTHR45453">
    <property type="entry name" value="PHOSPHATE REGULON SENSOR PROTEIN PHOR"/>
    <property type="match status" value="1"/>
</dbReference>
<dbReference type="STRING" id="176279.SERP2205"/>
<keyword evidence="7" id="KW-0547">Nucleotide-binding</keyword>
<keyword evidence="9" id="KW-0067">ATP-binding</keyword>
<dbReference type="Gene3D" id="3.30.565.10">
    <property type="entry name" value="Histidine kinase-like ATPase, C-terminal domain"/>
    <property type="match status" value="1"/>
</dbReference>
<evidence type="ECO:0000313" key="16">
    <source>
        <dbReference type="EMBL" id="AAW53030.1"/>
    </source>
</evidence>
<evidence type="ECO:0000256" key="14">
    <source>
        <dbReference type="SAM" id="Phobius"/>
    </source>
</evidence>